<gene>
    <name evidence="1" type="ORF">GFB56_14675</name>
</gene>
<dbReference type="EMBL" id="WXFA01000008">
    <property type="protein sequence ID" value="MBM3092054.1"/>
    <property type="molecule type" value="Genomic_DNA"/>
</dbReference>
<accession>A0AAW4FIY4</accession>
<dbReference type="RefSeq" id="WP_144239152.1">
    <property type="nucleotide sequence ID" value="NZ_CP083370.1"/>
</dbReference>
<dbReference type="AlphaFoldDB" id="A0AAW4FIY4"/>
<evidence type="ECO:0000313" key="2">
    <source>
        <dbReference type="Proteomes" id="UP000744980"/>
    </source>
</evidence>
<reference evidence="1 2" key="1">
    <citation type="submission" date="2020-01" db="EMBL/GenBank/DDBJ databases">
        <title>Draft genome assembly of Ensifer adhaerens T173.</title>
        <authorList>
            <person name="Craig J.E."/>
            <person name="Stinchcombe J.R."/>
        </authorList>
    </citation>
    <scope>NUCLEOTIDE SEQUENCE [LARGE SCALE GENOMIC DNA]</scope>
    <source>
        <strain evidence="1 2">T173</strain>
    </source>
</reference>
<evidence type="ECO:0000313" key="1">
    <source>
        <dbReference type="EMBL" id="MBM3092054.1"/>
    </source>
</evidence>
<proteinExistence type="predicted"/>
<keyword evidence="2" id="KW-1185">Reference proteome</keyword>
<comment type="caution">
    <text evidence="1">The sequence shown here is derived from an EMBL/GenBank/DDBJ whole genome shotgun (WGS) entry which is preliminary data.</text>
</comment>
<name>A0AAW4FIY4_9HYPH</name>
<evidence type="ECO:0008006" key="3">
    <source>
        <dbReference type="Google" id="ProtNLM"/>
    </source>
</evidence>
<sequence length="108" mass="11857">MAAASSSGQKSIRFICCIPAVSHAVAFVGTKKLLVFAFTVVFGCFEDTQACAFHITDRSLDNKRWGPLRRGSRTCREIALDICASMPNLRGNSVMELLDVPSTCHLQY</sequence>
<dbReference type="Proteomes" id="UP000744980">
    <property type="component" value="Unassembled WGS sequence"/>
</dbReference>
<organism evidence="1 2">
    <name type="scientific">Ensifer canadensis</name>
    <dbReference type="NCBI Taxonomy" id="555315"/>
    <lineage>
        <taxon>Bacteria</taxon>
        <taxon>Pseudomonadati</taxon>
        <taxon>Pseudomonadota</taxon>
        <taxon>Alphaproteobacteria</taxon>
        <taxon>Hyphomicrobiales</taxon>
        <taxon>Rhizobiaceae</taxon>
        <taxon>Sinorhizobium/Ensifer group</taxon>
        <taxon>Ensifer</taxon>
    </lineage>
</organism>
<protein>
    <recommendedName>
        <fullName evidence="3">Secreted protein</fullName>
    </recommendedName>
</protein>